<proteinExistence type="predicted"/>
<dbReference type="Proteomes" id="UP000033854">
    <property type="component" value="Unassembled WGS sequence"/>
</dbReference>
<protein>
    <submittedName>
        <fullName evidence="1">Uncharacterized protein</fullName>
    </submittedName>
</protein>
<reference evidence="1 2" key="1">
    <citation type="journal article" date="2015" name="Nature">
        <title>rRNA introns, odd ribosomes, and small enigmatic genomes across a large radiation of phyla.</title>
        <authorList>
            <person name="Brown C.T."/>
            <person name="Hug L.A."/>
            <person name="Thomas B.C."/>
            <person name="Sharon I."/>
            <person name="Castelle C.J."/>
            <person name="Singh A."/>
            <person name="Wilkins M.J."/>
            <person name="Williams K.H."/>
            <person name="Banfield J.F."/>
        </authorList>
    </citation>
    <scope>NUCLEOTIDE SEQUENCE [LARGE SCALE GENOMIC DNA]</scope>
</reference>
<evidence type="ECO:0000313" key="2">
    <source>
        <dbReference type="Proteomes" id="UP000033854"/>
    </source>
</evidence>
<comment type="caution">
    <text evidence="1">The sequence shown here is derived from an EMBL/GenBank/DDBJ whole genome shotgun (WGS) entry which is preliminary data.</text>
</comment>
<accession>A0A0G0Z382</accession>
<name>A0A0G0Z382_9BACT</name>
<dbReference type="EMBL" id="LCDA01000002">
    <property type="protein sequence ID" value="KKS43170.1"/>
    <property type="molecule type" value="Genomic_DNA"/>
</dbReference>
<dbReference type="AlphaFoldDB" id="A0A0G0Z382"/>
<organism evidence="1 2">
    <name type="scientific">Candidatus Collierbacteria bacterium GW2011_GWA2_42_17</name>
    <dbReference type="NCBI Taxonomy" id="1618378"/>
    <lineage>
        <taxon>Bacteria</taxon>
        <taxon>Candidatus Collieribacteriota</taxon>
    </lineage>
</organism>
<evidence type="ECO:0000313" key="1">
    <source>
        <dbReference type="EMBL" id="KKS43170.1"/>
    </source>
</evidence>
<sequence>MAIIVLRRGDSIFPLDVTCLYCGSVLRIERPADLIIKDILPDKVPYFACPVCNKQSALYEADRAQALFEYFKLR</sequence>
<gene>
    <name evidence="1" type="ORF">UV06_C0002G0072</name>
</gene>